<keyword evidence="1" id="KW-1133">Transmembrane helix</keyword>
<dbReference type="PANTHER" id="PTHR46320:SF1">
    <property type="entry name" value="GLYCEROPHOSPHODIESTER PHOSPHODIESTERASE 1"/>
    <property type="match status" value="1"/>
</dbReference>
<evidence type="ECO:0000313" key="3">
    <source>
        <dbReference type="EMBL" id="CAH3036986.1"/>
    </source>
</evidence>
<dbReference type="InterPro" id="IPR030395">
    <property type="entry name" value="GP_PDE_dom"/>
</dbReference>
<proteinExistence type="predicted"/>
<dbReference type="CDD" id="cd08573">
    <property type="entry name" value="GDPD_GDE1"/>
    <property type="match status" value="1"/>
</dbReference>
<gene>
    <name evidence="3" type="ORF">PLOB_00035697</name>
</gene>
<name>A0ABN8MVL3_9CNID</name>
<dbReference type="Proteomes" id="UP001159405">
    <property type="component" value="Unassembled WGS sequence"/>
</dbReference>
<protein>
    <recommendedName>
        <fullName evidence="2">GP-PDE domain-containing protein</fullName>
    </recommendedName>
</protein>
<reference evidence="3 4" key="1">
    <citation type="submission" date="2022-05" db="EMBL/GenBank/DDBJ databases">
        <authorList>
            <consortium name="Genoscope - CEA"/>
            <person name="William W."/>
        </authorList>
    </citation>
    <scope>NUCLEOTIDE SEQUENCE [LARGE SCALE GENOMIC DNA]</scope>
</reference>
<dbReference type="SUPFAM" id="SSF51695">
    <property type="entry name" value="PLC-like phosphodiesterases"/>
    <property type="match status" value="1"/>
</dbReference>
<dbReference type="PROSITE" id="PS51704">
    <property type="entry name" value="GP_PDE"/>
    <property type="match status" value="1"/>
</dbReference>
<dbReference type="EMBL" id="CALNXK010000005">
    <property type="protein sequence ID" value="CAH3036986.1"/>
    <property type="molecule type" value="Genomic_DNA"/>
</dbReference>
<organism evidence="3 4">
    <name type="scientific">Porites lobata</name>
    <dbReference type="NCBI Taxonomy" id="104759"/>
    <lineage>
        <taxon>Eukaryota</taxon>
        <taxon>Metazoa</taxon>
        <taxon>Cnidaria</taxon>
        <taxon>Anthozoa</taxon>
        <taxon>Hexacorallia</taxon>
        <taxon>Scleractinia</taxon>
        <taxon>Fungiina</taxon>
        <taxon>Poritidae</taxon>
        <taxon>Porites</taxon>
    </lineage>
</organism>
<feature type="domain" description="GP-PDE" evidence="2">
    <location>
        <begin position="63"/>
        <end position="332"/>
    </location>
</feature>
<evidence type="ECO:0000259" key="2">
    <source>
        <dbReference type="PROSITE" id="PS51704"/>
    </source>
</evidence>
<dbReference type="Gene3D" id="3.20.20.190">
    <property type="entry name" value="Phosphatidylinositol (PI) phosphodiesterase"/>
    <property type="match status" value="1"/>
</dbReference>
<accession>A0ABN8MVL3</accession>
<feature type="transmembrane region" description="Helical" evidence="1">
    <location>
        <begin position="12"/>
        <end position="36"/>
    </location>
</feature>
<keyword evidence="1" id="KW-0812">Transmembrane</keyword>
<dbReference type="Pfam" id="PF03009">
    <property type="entry name" value="GDPD"/>
    <property type="match status" value="1"/>
</dbReference>
<keyword evidence="1" id="KW-0472">Membrane</keyword>
<dbReference type="PANTHER" id="PTHR46320">
    <property type="entry name" value="GLYCEROPHOSPHODIESTER PHOSPHODIESTERASE 1"/>
    <property type="match status" value="1"/>
</dbReference>
<evidence type="ECO:0000313" key="4">
    <source>
        <dbReference type="Proteomes" id="UP001159405"/>
    </source>
</evidence>
<keyword evidence="4" id="KW-1185">Reference proteome</keyword>
<dbReference type="InterPro" id="IPR017946">
    <property type="entry name" value="PLC-like_Pdiesterase_TIM-brl"/>
</dbReference>
<comment type="caution">
    <text evidence="3">The sequence shown here is derived from an EMBL/GenBank/DDBJ whole genome shotgun (WGS) entry which is preliminary data.</text>
</comment>
<sequence>MFVMIVEMVLTAVSYGLHIYFTILLLFVGVLTLILYRMLRFPRPTPYTVKCFLKRGVLTRHSPIIIGHRGGGLEAPENTIAAFKLAKENGATGVEFDLDFTKDGIPVIIHDSTVDRTTDGTGKVSDFSYDQIRRLDASAKHPLRDKFPNQRIPHLQEVIDLCIGLGLQMYIDVKAAKQASKAASVLKNVFASHQLYDKAMVCSFYPNVIFQIRRADPNILTALTWRKNFISNTDYDGPSRYKDWWKQVFAPWLDRIWELHLHSWVYDFLGVGVFLSHTAHLSREYVKEWRDKGISIVLWTVNSPVEKRYFTEVLKCPIMTDSVKWDLEQTAA</sequence>
<evidence type="ECO:0000256" key="1">
    <source>
        <dbReference type="SAM" id="Phobius"/>
    </source>
</evidence>